<gene>
    <name evidence="2" type="ORF">ARMOST_14079</name>
</gene>
<dbReference type="Proteomes" id="UP000219338">
    <property type="component" value="Unassembled WGS sequence"/>
</dbReference>
<sequence>MVDLWNAGDTFGVELEGKGHPGIWVLVSLIRPSPMQNPLNSSSIGTNGIEQHSMLAVGRPDRPNPSKTSAAPSTETTTAALTLRAAGRHIPWFAQNVGFSSHVDTKA</sequence>
<reference evidence="3" key="1">
    <citation type="journal article" date="2017" name="Nat. Ecol. Evol.">
        <title>Genome expansion and lineage-specific genetic innovations in the forest pathogenic fungi Armillaria.</title>
        <authorList>
            <person name="Sipos G."/>
            <person name="Prasanna A.N."/>
            <person name="Walter M.C."/>
            <person name="O'Connor E."/>
            <person name="Balint B."/>
            <person name="Krizsan K."/>
            <person name="Kiss B."/>
            <person name="Hess J."/>
            <person name="Varga T."/>
            <person name="Slot J."/>
            <person name="Riley R."/>
            <person name="Boka B."/>
            <person name="Rigling D."/>
            <person name="Barry K."/>
            <person name="Lee J."/>
            <person name="Mihaltcheva S."/>
            <person name="LaButti K."/>
            <person name="Lipzen A."/>
            <person name="Waldron R."/>
            <person name="Moloney N.M."/>
            <person name="Sperisen C."/>
            <person name="Kredics L."/>
            <person name="Vagvoelgyi C."/>
            <person name="Patrignani A."/>
            <person name="Fitzpatrick D."/>
            <person name="Nagy I."/>
            <person name="Doyle S."/>
            <person name="Anderson J.B."/>
            <person name="Grigoriev I.V."/>
            <person name="Gueldener U."/>
            <person name="Muensterkoetter M."/>
            <person name="Nagy L.G."/>
        </authorList>
    </citation>
    <scope>NUCLEOTIDE SEQUENCE [LARGE SCALE GENOMIC DNA]</scope>
    <source>
        <strain evidence="3">C18/9</strain>
    </source>
</reference>
<keyword evidence="3" id="KW-1185">Reference proteome</keyword>
<accession>A0A284RPM6</accession>
<feature type="region of interest" description="Disordered" evidence="1">
    <location>
        <begin position="56"/>
        <end position="77"/>
    </location>
</feature>
<dbReference type="AlphaFoldDB" id="A0A284RPM6"/>
<protein>
    <submittedName>
        <fullName evidence="2">Uncharacterized protein</fullName>
    </submittedName>
</protein>
<evidence type="ECO:0000313" key="3">
    <source>
        <dbReference type="Proteomes" id="UP000219338"/>
    </source>
</evidence>
<evidence type="ECO:0000256" key="1">
    <source>
        <dbReference type="SAM" id="MobiDB-lite"/>
    </source>
</evidence>
<evidence type="ECO:0000313" key="2">
    <source>
        <dbReference type="EMBL" id="SJL10688.1"/>
    </source>
</evidence>
<feature type="compositionally biased region" description="Low complexity" evidence="1">
    <location>
        <begin position="68"/>
        <end position="77"/>
    </location>
</feature>
<dbReference type="OrthoDB" id="10543383at2759"/>
<proteinExistence type="predicted"/>
<dbReference type="EMBL" id="FUEG01000012">
    <property type="protein sequence ID" value="SJL10688.1"/>
    <property type="molecule type" value="Genomic_DNA"/>
</dbReference>
<name>A0A284RPM6_ARMOS</name>
<organism evidence="2 3">
    <name type="scientific">Armillaria ostoyae</name>
    <name type="common">Armillaria root rot fungus</name>
    <dbReference type="NCBI Taxonomy" id="47428"/>
    <lineage>
        <taxon>Eukaryota</taxon>
        <taxon>Fungi</taxon>
        <taxon>Dikarya</taxon>
        <taxon>Basidiomycota</taxon>
        <taxon>Agaricomycotina</taxon>
        <taxon>Agaricomycetes</taxon>
        <taxon>Agaricomycetidae</taxon>
        <taxon>Agaricales</taxon>
        <taxon>Marasmiineae</taxon>
        <taxon>Physalacriaceae</taxon>
        <taxon>Armillaria</taxon>
    </lineage>
</organism>